<protein>
    <recommendedName>
        <fullName evidence="30">Anion exchange protein</fullName>
    </recommendedName>
</protein>
<dbReference type="Gene3D" id="3.30.200.20">
    <property type="entry name" value="Phosphorylase Kinase, domain 1"/>
    <property type="match status" value="1"/>
</dbReference>
<organism evidence="33 34">
    <name type="scientific">Bos mutus</name>
    <name type="common">wild yak</name>
    <dbReference type="NCBI Taxonomy" id="72004"/>
    <lineage>
        <taxon>Eukaryota</taxon>
        <taxon>Metazoa</taxon>
        <taxon>Chordata</taxon>
        <taxon>Craniata</taxon>
        <taxon>Vertebrata</taxon>
        <taxon>Euteleostomi</taxon>
        <taxon>Mammalia</taxon>
        <taxon>Eutheria</taxon>
        <taxon>Laurasiatheria</taxon>
        <taxon>Artiodactyla</taxon>
        <taxon>Ruminantia</taxon>
        <taxon>Pecora</taxon>
        <taxon>Bovidae</taxon>
        <taxon>Bovinae</taxon>
        <taxon>Bos</taxon>
    </lineage>
</organism>
<evidence type="ECO:0000256" key="17">
    <source>
        <dbReference type="ARBA" id="ARBA00022847"/>
    </source>
</evidence>
<keyword evidence="12" id="KW-0479">Metal-binding</keyword>
<dbReference type="FunFam" id="1.10.287.570:FF:000001">
    <property type="entry name" value="Anion exchange protein"/>
    <property type="match status" value="1"/>
</dbReference>
<evidence type="ECO:0000256" key="9">
    <source>
        <dbReference type="ARBA" id="ARBA00022527"/>
    </source>
</evidence>
<name>A0A6B0RGA6_9CETA</name>
<keyword evidence="8" id="KW-1003">Cell membrane</keyword>
<feature type="transmembrane region" description="Helical" evidence="30">
    <location>
        <begin position="619"/>
        <end position="638"/>
    </location>
</feature>
<evidence type="ECO:0000256" key="15">
    <source>
        <dbReference type="ARBA" id="ARBA00022840"/>
    </source>
</evidence>
<evidence type="ECO:0000256" key="5">
    <source>
        <dbReference type="ARBA" id="ARBA00010886"/>
    </source>
</evidence>
<dbReference type="Gene3D" id="1.10.510.10">
    <property type="entry name" value="Transferase(Phosphotransferase) domain 1"/>
    <property type="match status" value="1"/>
</dbReference>
<keyword evidence="7 30" id="KW-0813">Transport</keyword>
<keyword evidence="11 30" id="KW-0812">Transmembrane</keyword>
<keyword evidence="22 30" id="KW-0472">Membrane</keyword>
<evidence type="ECO:0000256" key="28">
    <source>
        <dbReference type="ARBA" id="ARBA00062001"/>
    </source>
</evidence>
<dbReference type="InterPro" id="IPR000719">
    <property type="entry name" value="Prot_kinase_dom"/>
</dbReference>
<feature type="region of interest" description="Disordered" evidence="31">
    <location>
        <begin position="333"/>
        <end position="389"/>
    </location>
</feature>
<dbReference type="CDD" id="cd08528">
    <property type="entry name" value="STKc_Nek10"/>
    <property type="match status" value="1"/>
</dbReference>
<dbReference type="GO" id="GO:0016323">
    <property type="term" value="C:basolateral plasma membrane"/>
    <property type="evidence" value="ECO:0007669"/>
    <property type="project" value="UniProtKB-SubCell"/>
</dbReference>
<evidence type="ECO:0000256" key="30">
    <source>
        <dbReference type="RuleBase" id="RU362035"/>
    </source>
</evidence>
<feature type="transmembrane region" description="Helical" evidence="30">
    <location>
        <begin position="707"/>
        <end position="725"/>
    </location>
</feature>
<evidence type="ECO:0000256" key="12">
    <source>
        <dbReference type="ARBA" id="ARBA00022723"/>
    </source>
</evidence>
<keyword evidence="24" id="KW-0325">Glycoprotein</keyword>
<dbReference type="InterPro" id="IPR008266">
    <property type="entry name" value="Tyr_kinase_AS"/>
</dbReference>
<evidence type="ECO:0000256" key="11">
    <source>
        <dbReference type="ARBA" id="ARBA00022692"/>
    </source>
</evidence>
<dbReference type="EMBL" id="VBQZ03000051">
    <property type="protein sequence ID" value="MXQ89050.1"/>
    <property type="molecule type" value="Genomic_DNA"/>
</dbReference>
<dbReference type="PROSITE" id="PS50011">
    <property type="entry name" value="PROTEIN_KINASE_DOM"/>
    <property type="match status" value="1"/>
</dbReference>
<evidence type="ECO:0000256" key="23">
    <source>
        <dbReference type="ARBA" id="ARBA00023157"/>
    </source>
</evidence>
<comment type="caution">
    <text evidence="33">The sequence shown here is derived from an EMBL/GenBank/DDBJ whole genome shotgun (WGS) entry which is preliminary data.</text>
</comment>
<evidence type="ECO:0000256" key="7">
    <source>
        <dbReference type="ARBA" id="ARBA00022448"/>
    </source>
</evidence>
<dbReference type="InterPro" id="IPR011009">
    <property type="entry name" value="Kinase-like_dom_sf"/>
</dbReference>
<feature type="region of interest" description="Disordered" evidence="31">
    <location>
        <begin position="1"/>
        <end position="24"/>
    </location>
</feature>
<evidence type="ECO:0000256" key="27">
    <source>
        <dbReference type="ARBA" id="ARBA00048679"/>
    </source>
</evidence>
<keyword evidence="21 30" id="KW-0406">Ion transport</keyword>
<dbReference type="InterPro" id="IPR042666">
    <property type="entry name" value="Nek10_STKc"/>
</dbReference>
<comment type="similarity">
    <text evidence="6 30">Belongs to the anion exchanger (TC 2.A.31) family.</text>
</comment>
<dbReference type="GO" id="GO:0016324">
    <property type="term" value="C:apical plasma membrane"/>
    <property type="evidence" value="ECO:0007669"/>
    <property type="project" value="UniProtKB-SubCell"/>
</dbReference>
<evidence type="ECO:0000256" key="13">
    <source>
        <dbReference type="ARBA" id="ARBA00022741"/>
    </source>
</evidence>
<dbReference type="InterPro" id="IPR016024">
    <property type="entry name" value="ARM-type_fold"/>
</dbReference>
<evidence type="ECO:0000256" key="14">
    <source>
        <dbReference type="ARBA" id="ARBA00022777"/>
    </source>
</evidence>
<keyword evidence="16" id="KW-0460">Magnesium</keyword>
<feature type="region of interest" description="Disordered" evidence="31">
    <location>
        <begin position="49"/>
        <end position="90"/>
    </location>
</feature>
<keyword evidence="14" id="KW-0418">Kinase</keyword>
<dbReference type="InterPro" id="IPR016152">
    <property type="entry name" value="PTrfase/Anion_transptr"/>
</dbReference>
<feature type="transmembrane region" description="Helical" evidence="30">
    <location>
        <begin position="843"/>
        <end position="860"/>
    </location>
</feature>
<feature type="region of interest" description="Disordered" evidence="31">
    <location>
        <begin position="510"/>
        <end position="552"/>
    </location>
</feature>
<keyword evidence="13 29" id="KW-0547">Nucleotide-binding</keyword>
<comment type="subcellular location">
    <subcellularLocation>
        <location evidence="3">Apical cell membrane</location>
    </subcellularLocation>
    <subcellularLocation>
        <location evidence="2">Basolateral cell membrane</location>
    </subcellularLocation>
    <subcellularLocation>
        <location evidence="4">Cell membrane</location>
        <topology evidence="4">Multi-pass membrane protein</topology>
    </subcellularLocation>
    <subcellularLocation>
        <location evidence="30">Membrane</location>
        <topology evidence="30">Multi-pass membrane protein</topology>
    </subcellularLocation>
</comment>
<evidence type="ECO:0000256" key="8">
    <source>
        <dbReference type="ARBA" id="ARBA00022475"/>
    </source>
</evidence>
<keyword evidence="19" id="KW-0915">Sodium</keyword>
<dbReference type="InterPro" id="IPR011989">
    <property type="entry name" value="ARM-like"/>
</dbReference>
<evidence type="ECO:0000256" key="22">
    <source>
        <dbReference type="ARBA" id="ARBA00023136"/>
    </source>
</evidence>
<dbReference type="InterPro" id="IPR003020">
    <property type="entry name" value="HCO3_transpt_euk"/>
</dbReference>
<dbReference type="InterPro" id="IPR013769">
    <property type="entry name" value="Band3_cytoplasmic_dom"/>
</dbReference>
<feature type="transmembrane region" description="Helical" evidence="30">
    <location>
        <begin position="1092"/>
        <end position="1109"/>
    </location>
</feature>
<dbReference type="PANTHER" id="PTHR11453:SF105">
    <property type="entry name" value="SODIUM BICARBONATE COTRANSPORTER 3"/>
    <property type="match status" value="1"/>
</dbReference>
<gene>
    <name evidence="33" type="ORF">E5288_WYG019965</name>
</gene>
<keyword evidence="34" id="KW-1185">Reference proteome</keyword>
<feature type="domain" description="Protein kinase" evidence="32">
    <location>
        <begin position="1706"/>
        <end position="1978"/>
    </location>
</feature>
<dbReference type="SUPFAM" id="SSF55804">
    <property type="entry name" value="Phoshotransferase/anion transport protein"/>
    <property type="match status" value="1"/>
</dbReference>
<evidence type="ECO:0000256" key="25">
    <source>
        <dbReference type="ARBA" id="ARBA00023201"/>
    </source>
</evidence>
<sequence length="2335" mass="262522">MLVDKGEGPDEEAVVDLGKTSSTVNTKFEKEELESHRAVYIGVHVPFSKESRRRHRHRGHKHHHRRRKDKDSDREDGRESPSYDTPSQRVQFILGTEDDDEEHIPHDLFTEMDELCYRDGEEYEWKETARWLKFEEDVEDGGDRWSKPYVATLSLHSLFELRNMVLDNMIASGQLDESIRENVREALLKRHHHQNEKRFTSRIPLVRSFADIGKKHSDPHLLERNGEGLSASRHSLRTGLSASNLSLRGESPLSLLVSHLLPSSRAGTPAGSRCTSPAPTPQSSPPSSPSLSRLHARASRQRQPQAPELLVSPASAGVPTVVIHPPEEDLEALQGQEQKTEENVDVTAGNYPKSSRILASPQSAPGNLDNSKSGEMKGNGSGGSRENSTVDFSKVDMNFMRKIPSGAEASNVLVGEVDFLERPIIAFVRLAPAVLLSGLTEVPVPTRFLFLLLGPAGKAPQYHEIGRSIATLMTDEIFHDVAYKAKDRNDLLSGIDEFLDQVTVLPPGEWDPSIRIEPPKSVPSQEKRKIPVFPNGSAPSSGDAPKEAAHHAGPELQRTGRLFGGLILDIKRKAPFFLSDFKDALSLQCLASVLFLYCACMSPVITFGGLLGEATEGRISAIESLFGASLTGIAYSLFAGQPLTILGSTGPVLVFEKILFKFCRDYHLSYLSLRTSIGLWTSFLCIVLVATDASSLVCYITRFTEEAFAALICIIFIYEALEKLFHLGETYAFNMHNNLEELTSYSCVCVEPSNPGNETLKMWEKNNVTARDIPWGNLTVSECKVYHGTFVGSACSLHGPYIPDVLFWSVILFFTTFFLSSFLKQFKTKRYFPTKVRSTISDFAVFLTIVIMVVIDYLVGVPSPKLHVPEKFEPTDKSRGWVISPLGDNPWWTLVIAAIPALLCTILIFMDQQITAVIINRKEHKLKKGAGYHLDLLVVGVMLGVCSVMGLPWFVAATVLSISHVNSLKVESECSAPGEQPKFLGIREQRVTGLMIFILMGLSVFMTSVLKFIPMPVLYGVFLYMGVSSLKGIQASRKHLFFDRIKLFGMPAKHQPDLIYLRYVPLWKVHVFTVVQLTCLVLLWVIKASAAAVVFPMMVLALVFVRKLMDLCFTKRELSWLDDLMPESKKKKEDDKKKKEKEEAERMLQAGEDTVHLPFEGGSLLQIPVKALKYSVDPSVVNISDEMAKTAQWKALSMNTENAKVTRPNTRDYSDLKRLLCLLNVQSSKQQLPAINFDSVQNSIMKSEPAVRTGGHRARGRWHESTEAVELENFSINYKNERNFSKHPQHKLFQEIFTALVKNRLICREWVDRAPSLHFLRVLICLRLLMRDPCYQEILHSLGGIENLAQYMEIVAHGYLGYGEAQHSVDKLVNMTYIFQKLAAVRDQREWVTTSGAHKTLVNLLSARDTNVLLGALLALASLAESPECREKISELNIVENLLMILHEYDLLSKRLTAELLRLLCAERQVREQVKLYEGVPVLLSLLHSDHLKLLWSVVWILVQICEDPETSVEIRIWGGIKQLLHILRGDRNFVSDRSSIGSLSSANAAGRIQQLHLSEDLSPREIQENTFSLQAACCAALTELVLDDSNAHQVVQENGIYTIAKLILPNKQKNAAKTNLLQCYAFRALRFLFSMERNRPLFKRLFPTDLFETFIDIGHYVRDISAYEELVSKLNLLVEDERKQIAENVESINQNKAPSKYIGNYAILDHLGSGAFGCVYKVRKRSGQNLLAMKEVNLHNPAFGKDKKDRDSSVRNIVSELTIIKEQLYHPNVVRYYKTFLENDRLYIVMELIEGAPLGEHFSSLKEKRHHFAEERLWKIFIQLCLALRYLHKEKRIIHRDLTPNNIMLGDKDRVTVTDFGLAKQKQESSRLTSVVGTILYSCPEVLKSEPYGEKADVWAAGCILYQMATLDPPFYSTNMLSLATKIVEAVYEPVPEGIYSEKVITTISRCLTPDAETRPDIVEVSSMISDIMMKYVDNLSTSQLALEKKLERERRRTQRYFMEANRNAITCQQEPTLLSQETFEKASLSSSSSGAGSLKSELSEITDLPAEGFQAPCGKDEDRTCDGLLSDDNFNLENIEKDLYSELDDELDISDNFSSSSSSPLKESTFSTLKRSFSASGGERQSQTRDFTGGIGSRLRPALLPLDLLLKVPPLLLSAHVKEVEAELVTGWQSHSLPTVILHSLKHHGTSAGIAVSQRKVRQISDPIQQILIQLHKVIYITQLPPALHHNLKRRIIERFKKSLFSQQSNPCNLKSEIKKLSQGSPEPIEPNFFTADYHLLHHSLGGNSLSSNDPTGLPSSFDLEEGITYEQMQTVIEEVLEESGYYNFTSNR</sequence>
<feature type="transmembrane region" description="Helical" evidence="30">
    <location>
        <begin position="991"/>
        <end position="1010"/>
    </location>
</feature>
<evidence type="ECO:0000256" key="20">
    <source>
        <dbReference type="ARBA" id="ARBA00023054"/>
    </source>
</evidence>
<dbReference type="GO" id="GO:0046872">
    <property type="term" value="F:metal ion binding"/>
    <property type="evidence" value="ECO:0007669"/>
    <property type="project" value="UniProtKB-KW"/>
</dbReference>
<dbReference type="GO" id="GO:0005524">
    <property type="term" value="F:ATP binding"/>
    <property type="evidence" value="ECO:0007669"/>
    <property type="project" value="UniProtKB-UniRule"/>
</dbReference>
<dbReference type="PRINTS" id="PR01231">
    <property type="entry name" value="HCO3TRNSPORT"/>
</dbReference>
<dbReference type="GO" id="GO:0060117">
    <property type="term" value="P:auditory receptor cell development"/>
    <property type="evidence" value="ECO:0007669"/>
    <property type="project" value="TreeGrafter"/>
</dbReference>
<keyword evidence="23" id="KW-1015">Disulfide bond</keyword>
<feature type="compositionally biased region" description="Pro residues" evidence="31">
    <location>
        <begin position="278"/>
        <end position="288"/>
    </location>
</feature>
<dbReference type="Proteomes" id="UP000322234">
    <property type="component" value="Unassembled WGS sequence"/>
</dbReference>
<feature type="region of interest" description="Disordered" evidence="31">
    <location>
        <begin position="264"/>
        <end position="312"/>
    </location>
</feature>
<dbReference type="FunFam" id="1.25.10.10:FF:000612">
    <property type="entry name" value="Serine/threonine-protein kinase Nek10"/>
    <property type="match status" value="1"/>
</dbReference>
<keyword evidence="9" id="KW-0723">Serine/threonine-protein kinase</keyword>
<dbReference type="NCBIfam" id="TIGR00834">
    <property type="entry name" value="ae"/>
    <property type="match status" value="1"/>
</dbReference>
<dbReference type="Gene3D" id="3.40.930.10">
    <property type="entry name" value="Mannitol-specific EII, Chain A"/>
    <property type="match status" value="1"/>
</dbReference>
<comment type="catalytic activity">
    <reaction evidence="26">
        <text>L-threonyl-[protein] + ATP = O-phospho-L-threonyl-[protein] + ADP + H(+)</text>
        <dbReference type="Rhea" id="RHEA:46608"/>
        <dbReference type="Rhea" id="RHEA-COMP:11060"/>
        <dbReference type="Rhea" id="RHEA-COMP:11605"/>
        <dbReference type="ChEBI" id="CHEBI:15378"/>
        <dbReference type="ChEBI" id="CHEBI:30013"/>
        <dbReference type="ChEBI" id="CHEBI:30616"/>
        <dbReference type="ChEBI" id="CHEBI:61977"/>
        <dbReference type="ChEBI" id="CHEBI:456216"/>
        <dbReference type="EC" id="2.7.11.1"/>
    </reaction>
</comment>
<keyword evidence="20" id="KW-0175">Coiled coil</keyword>
<comment type="catalytic activity">
    <reaction evidence="27">
        <text>L-seryl-[protein] + ATP = O-phospho-L-seryl-[protein] + ADP + H(+)</text>
        <dbReference type="Rhea" id="RHEA:17989"/>
        <dbReference type="Rhea" id="RHEA-COMP:9863"/>
        <dbReference type="Rhea" id="RHEA-COMP:11604"/>
        <dbReference type="ChEBI" id="CHEBI:15378"/>
        <dbReference type="ChEBI" id="CHEBI:29999"/>
        <dbReference type="ChEBI" id="CHEBI:30616"/>
        <dbReference type="ChEBI" id="CHEBI:83421"/>
        <dbReference type="ChEBI" id="CHEBI:456216"/>
        <dbReference type="EC" id="2.7.11.1"/>
    </reaction>
</comment>
<evidence type="ECO:0000256" key="21">
    <source>
        <dbReference type="ARBA" id="ARBA00023065"/>
    </source>
</evidence>
<dbReference type="GO" id="GO:0005452">
    <property type="term" value="F:solute:inorganic anion antiporter activity"/>
    <property type="evidence" value="ECO:0007669"/>
    <property type="project" value="InterPro"/>
</dbReference>
<dbReference type="Pfam" id="PF00069">
    <property type="entry name" value="Pkinase"/>
    <property type="match status" value="1"/>
</dbReference>
<reference evidence="33" key="1">
    <citation type="submission" date="2019-10" db="EMBL/GenBank/DDBJ databases">
        <title>The sequence and de novo assembly of the wild yak genome.</title>
        <authorList>
            <person name="Liu Y."/>
        </authorList>
    </citation>
    <scope>NUCLEOTIDE SEQUENCE [LARGE SCALE GENOMIC DNA]</scope>
    <source>
        <strain evidence="33">WY2019</strain>
    </source>
</reference>
<evidence type="ECO:0000256" key="29">
    <source>
        <dbReference type="PROSITE-ProRule" id="PRU10141"/>
    </source>
</evidence>
<dbReference type="SUPFAM" id="SSF48371">
    <property type="entry name" value="ARM repeat"/>
    <property type="match status" value="1"/>
</dbReference>
<keyword evidence="17" id="KW-0769">Symport</keyword>
<feature type="transmembrane region" description="Helical" evidence="30">
    <location>
        <begin position="891"/>
        <end position="910"/>
    </location>
</feature>
<evidence type="ECO:0000256" key="19">
    <source>
        <dbReference type="ARBA" id="ARBA00023053"/>
    </source>
</evidence>
<evidence type="ECO:0000256" key="16">
    <source>
        <dbReference type="ARBA" id="ARBA00022842"/>
    </source>
</evidence>
<comment type="cofactor">
    <cofactor evidence="1">
        <name>Mg(2+)</name>
        <dbReference type="ChEBI" id="CHEBI:18420"/>
    </cofactor>
</comment>
<dbReference type="PROSITE" id="PS00109">
    <property type="entry name" value="PROTEIN_KINASE_TYR"/>
    <property type="match status" value="1"/>
</dbReference>
<dbReference type="GO" id="GO:0008509">
    <property type="term" value="F:monoatomic anion transmembrane transporter activity"/>
    <property type="evidence" value="ECO:0007669"/>
    <property type="project" value="InterPro"/>
</dbReference>
<dbReference type="FunFam" id="1.10.510.10:FF:001213">
    <property type="entry name" value="serine/threonine-protein kinase Nek10"/>
    <property type="match status" value="1"/>
</dbReference>
<dbReference type="Pfam" id="PF00955">
    <property type="entry name" value="HCO3_cotransp"/>
    <property type="match status" value="1"/>
</dbReference>
<keyword evidence="15 29" id="KW-0067">ATP-binding</keyword>
<proteinExistence type="inferred from homology"/>
<evidence type="ECO:0000256" key="10">
    <source>
        <dbReference type="ARBA" id="ARBA00022679"/>
    </source>
</evidence>
<dbReference type="InterPro" id="IPR011531">
    <property type="entry name" value="HCO3_transpt-like_TM_dom"/>
</dbReference>
<evidence type="ECO:0000259" key="32">
    <source>
        <dbReference type="PROSITE" id="PS50011"/>
    </source>
</evidence>
<dbReference type="GO" id="GO:0008510">
    <property type="term" value="F:sodium:bicarbonate symporter activity"/>
    <property type="evidence" value="ECO:0007669"/>
    <property type="project" value="TreeGrafter"/>
</dbReference>
<dbReference type="PROSITE" id="PS00107">
    <property type="entry name" value="PROTEIN_KINASE_ATP"/>
    <property type="match status" value="1"/>
</dbReference>
<evidence type="ECO:0000256" key="2">
    <source>
        <dbReference type="ARBA" id="ARBA00004187"/>
    </source>
</evidence>
<dbReference type="GO" id="GO:0004674">
    <property type="term" value="F:protein serine/threonine kinase activity"/>
    <property type="evidence" value="ECO:0007669"/>
    <property type="project" value="UniProtKB-KW"/>
</dbReference>
<dbReference type="Gene3D" id="1.25.10.10">
    <property type="entry name" value="Leucine-rich Repeat Variant"/>
    <property type="match status" value="1"/>
</dbReference>
<evidence type="ECO:0000256" key="4">
    <source>
        <dbReference type="ARBA" id="ARBA00004651"/>
    </source>
</evidence>
<feature type="binding site" evidence="29">
    <location>
        <position position="1735"/>
    </location>
    <ligand>
        <name>ATP</name>
        <dbReference type="ChEBI" id="CHEBI:30616"/>
    </ligand>
</feature>
<keyword evidence="18 30" id="KW-1133">Transmembrane helix</keyword>
<evidence type="ECO:0000313" key="34">
    <source>
        <dbReference type="Proteomes" id="UP000322234"/>
    </source>
</evidence>
<evidence type="ECO:0000256" key="18">
    <source>
        <dbReference type="ARBA" id="ARBA00022989"/>
    </source>
</evidence>
<feature type="transmembrane region" description="Helical" evidence="30">
    <location>
        <begin position="805"/>
        <end position="823"/>
    </location>
</feature>
<feature type="transmembrane region" description="Helical" evidence="30">
    <location>
        <begin position="590"/>
        <end position="612"/>
    </location>
</feature>
<feature type="transmembrane region" description="Helical" evidence="30">
    <location>
        <begin position="677"/>
        <end position="700"/>
    </location>
</feature>
<feature type="compositionally biased region" description="Basic residues" evidence="31">
    <location>
        <begin position="51"/>
        <end position="68"/>
    </location>
</feature>
<evidence type="ECO:0000256" key="3">
    <source>
        <dbReference type="ARBA" id="ARBA00004221"/>
    </source>
</evidence>
<dbReference type="GO" id="GO:0051453">
    <property type="term" value="P:regulation of intracellular pH"/>
    <property type="evidence" value="ECO:0007669"/>
    <property type="project" value="TreeGrafter"/>
</dbReference>
<dbReference type="PANTHER" id="PTHR11453">
    <property type="entry name" value="ANION EXCHANGE PROTEIN"/>
    <property type="match status" value="1"/>
</dbReference>
<feature type="transmembrane region" description="Helical" evidence="30">
    <location>
        <begin position="931"/>
        <end position="955"/>
    </location>
</feature>
<dbReference type="Gene3D" id="1.10.287.570">
    <property type="entry name" value="Helical hairpin bin"/>
    <property type="match status" value="1"/>
</dbReference>
<comment type="subunit">
    <text evidence="28">Interacts with RAF1 and MAP2K1; the interaction is direct with RAF1 and required for ERK1/2-signaling pathway activation in response to UV irradiation.</text>
</comment>
<keyword evidence="25" id="KW-0739">Sodium transport</keyword>
<dbReference type="FunFam" id="3.40.930.10:FF:000001">
    <property type="entry name" value="Anion exchange protein"/>
    <property type="match status" value="1"/>
</dbReference>
<evidence type="ECO:0000256" key="1">
    <source>
        <dbReference type="ARBA" id="ARBA00001946"/>
    </source>
</evidence>
<evidence type="ECO:0000313" key="33">
    <source>
        <dbReference type="EMBL" id="MXQ89050.1"/>
    </source>
</evidence>
<feature type="compositionally biased region" description="Basic and acidic residues" evidence="31">
    <location>
        <begin position="69"/>
        <end position="81"/>
    </location>
</feature>
<feature type="compositionally biased region" description="Polar residues" evidence="31">
    <location>
        <begin position="360"/>
        <end position="373"/>
    </location>
</feature>
<accession>A0A6B0RGA6</accession>
<dbReference type="InterPro" id="IPR017441">
    <property type="entry name" value="Protein_kinase_ATP_BS"/>
</dbReference>
<comment type="similarity">
    <text evidence="5">Belongs to the protein kinase superfamily. NEK Ser/Thr protein kinase family. NIMA subfamily.</text>
</comment>
<dbReference type="FunFam" id="3.30.200.20:FF:000339">
    <property type="entry name" value="serine/threonine-protein kinase Nek10"/>
    <property type="match status" value="1"/>
</dbReference>
<evidence type="ECO:0000256" key="26">
    <source>
        <dbReference type="ARBA" id="ARBA00047899"/>
    </source>
</evidence>
<dbReference type="SUPFAM" id="SSF56112">
    <property type="entry name" value="Protein kinase-like (PK-like)"/>
    <property type="match status" value="1"/>
</dbReference>
<evidence type="ECO:0000256" key="24">
    <source>
        <dbReference type="ARBA" id="ARBA00023180"/>
    </source>
</evidence>
<evidence type="ECO:0000256" key="6">
    <source>
        <dbReference type="ARBA" id="ARBA00010993"/>
    </source>
</evidence>
<keyword evidence="10" id="KW-0808">Transferase</keyword>
<dbReference type="Pfam" id="PF07565">
    <property type="entry name" value="Band_3_cyto"/>
    <property type="match status" value="2"/>
</dbReference>
<evidence type="ECO:0000256" key="31">
    <source>
        <dbReference type="SAM" id="MobiDB-lite"/>
    </source>
</evidence>